<proteinExistence type="predicted"/>
<keyword evidence="2" id="KW-1185">Reference proteome</keyword>
<dbReference type="GO" id="GO:0005549">
    <property type="term" value="F:odorant binding"/>
    <property type="evidence" value="ECO:0007669"/>
    <property type="project" value="InterPro"/>
</dbReference>
<dbReference type="InterPro" id="IPR036728">
    <property type="entry name" value="PBP_GOBP_sf"/>
</dbReference>
<dbReference type="Gene3D" id="1.10.238.20">
    <property type="entry name" value="Pheromone/general odorant binding protein domain"/>
    <property type="match status" value="1"/>
</dbReference>
<evidence type="ECO:0000313" key="2">
    <source>
        <dbReference type="Proteomes" id="UP000494165"/>
    </source>
</evidence>
<dbReference type="EMBL" id="CADEPI010000531">
    <property type="protein sequence ID" value="CAB3387047.1"/>
    <property type="molecule type" value="Genomic_DNA"/>
</dbReference>
<organism evidence="1 2">
    <name type="scientific">Cloeon dipterum</name>
    <dbReference type="NCBI Taxonomy" id="197152"/>
    <lineage>
        <taxon>Eukaryota</taxon>
        <taxon>Metazoa</taxon>
        <taxon>Ecdysozoa</taxon>
        <taxon>Arthropoda</taxon>
        <taxon>Hexapoda</taxon>
        <taxon>Insecta</taxon>
        <taxon>Pterygota</taxon>
        <taxon>Palaeoptera</taxon>
        <taxon>Ephemeroptera</taxon>
        <taxon>Pisciforma</taxon>
        <taxon>Baetidae</taxon>
        <taxon>Cloeon</taxon>
    </lineage>
</organism>
<dbReference type="SUPFAM" id="SSF47565">
    <property type="entry name" value="Insect pheromone/odorant-binding proteins"/>
    <property type="match status" value="1"/>
</dbReference>
<dbReference type="AlphaFoldDB" id="A0A8S1E0N9"/>
<name>A0A8S1E0N9_9INSE</name>
<protein>
    <submittedName>
        <fullName evidence="1">Uncharacterized protein</fullName>
    </submittedName>
</protein>
<dbReference type="Proteomes" id="UP000494165">
    <property type="component" value="Unassembled WGS sequence"/>
</dbReference>
<sequence length="114" mass="12605">MGIEFGMFDLGMLSSIATLRQIELVTMDDPVKMEQGFTAFDACSGKKFDDECVTAYETYKCGQEKAPDLVTKIVQRNLDNGSVYSPPAPCVPPRRTCWLTDSIPCQSDVLENSP</sequence>
<reference evidence="1 2" key="1">
    <citation type="submission" date="2020-04" db="EMBL/GenBank/DDBJ databases">
        <authorList>
            <person name="Alioto T."/>
            <person name="Alioto T."/>
            <person name="Gomez Garrido J."/>
        </authorList>
    </citation>
    <scope>NUCLEOTIDE SEQUENCE [LARGE SCALE GENOMIC DNA]</scope>
</reference>
<accession>A0A8S1E0N9</accession>
<comment type="caution">
    <text evidence="1">The sequence shown here is derived from an EMBL/GenBank/DDBJ whole genome shotgun (WGS) entry which is preliminary data.</text>
</comment>
<gene>
    <name evidence="1" type="ORF">CLODIP_2_CD00586</name>
</gene>
<evidence type="ECO:0000313" key="1">
    <source>
        <dbReference type="EMBL" id="CAB3387047.1"/>
    </source>
</evidence>